<evidence type="ECO:0000256" key="3">
    <source>
        <dbReference type="SAM" id="Phobius"/>
    </source>
</evidence>
<keyword evidence="1 4" id="KW-0378">Hydrolase</keyword>
<reference evidence="4 5" key="1">
    <citation type="submission" date="2024-02" db="EMBL/GenBank/DDBJ databases">
        <title>Bacterial strain from lacustrine sediment.</title>
        <authorList>
            <person name="Petit C."/>
            <person name="Fadhlaoui K."/>
        </authorList>
    </citation>
    <scope>NUCLEOTIDE SEQUENCE [LARGE SCALE GENOMIC DNA]</scope>
    <source>
        <strain evidence="4 5">IPX-CK</strain>
    </source>
</reference>
<keyword evidence="3" id="KW-0812">Transmembrane</keyword>
<dbReference type="InterPro" id="IPR005754">
    <property type="entry name" value="Sortase"/>
</dbReference>
<gene>
    <name evidence="4" type="primary">srtB</name>
    <name evidence="4" type="ORF">V6984_13650</name>
</gene>
<accession>A0ABZ3ETB3</accession>
<dbReference type="SUPFAM" id="SSF63817">
    <property type="entry name" value="Sortase"/>
    <property type="match status" value="1"/>
</dbReference>
<dbReference type="GO" id="GO:0016787">
    <property type="term" value="F:hydrolase activity"/>
    <property type="evidence" value="ECO:0007669"/>
    <property type="project" value="UniProtKB-KW"/>
</dbReference>
<evidence type="ECO:0000256" key="2">
    <source>
        <dbReference type="SAM" id="MobiDB-lite"/>
    </source>
</evidence>
<evidence type="ECO:0000313" key="5">
    <source>
        <dbReference type="Proteomes" id="UP001451571"/>
    </source>
</evidence>
<dbReference type="InterPro" id="IPR009835">
    <property type="entry name" value="SrtB"/>
</dbReference>
<keyword evidence="3" id="KW-1133">Transmembrane helix</keyword>
<dbReference type="NCBIfam" id="TIGR03064">
    <property type="entry name" value="sortase_srtB"/>
    <property type="match status" value="1"/>
</dbReference>
<keyword evidence="3" id="KW-0472">Membrane</keyword>
<proteinExistence type="predicted"/>
<dbReference type="RefSeq" id="WP_342756171.1">
    <property type="nucleotide sequence ID" value="NZ_CP146256.1"/>
</dbReference>
<evidence type="ECO:0000256" key="1">
    <source>
        <dbReference type="ARBA" id="ARBA00022801"/>
    </source>
</evidence>
<dbReference type="CDD" id="cd05826">
    <property type="entry name" value="Sortase_B"/>
    <property type="match status" value="1"/>
</dbReference>
<feature type="compositionally biased region" description="Basic residues" evidence="2">
    <location>
        <begin position="86"/>
        <end position="101"/>
    </location>
</feature>
<dbReference type="EMBL" id="CP146256">
    <property type="protein sequence ID" value="XAH72556.1"/>
    <property type="molecule type" value="Genomic_DNA"/>
</dbReference>
<keyword evidence="5" id="KW-1185">Reference proteome</keyword>
<name>A0ABZ3ETB3_9FIRM</name>
<dbReference type="Gene3D" id="2.40.260.10">
    <property type="entry name" value="Sortase"/>
    <property type="match status" value="1"/>
</dbReference>
<organism evidence="4 5">
    <name type="scientific">Kineothrix sedimenti</name>
    <dbReference type="NCBI Taxonomy" id="3123317"/>
    <lineage>
        <taxon>Bacteria</taxon>
        <taxon>Bacillati</taxon>
        <taxon>Bacillota</taxon>
        <taxon>Clostridia</taxon>
        <taxon>Lachnospirales</taxon>
        <taxon>Lachnospiraceae</taxon>
        <taxon>Kineothrix</taxon>
    </lineage>
</organism>
<feature type="region of interest" description="Disordered" evidence="2">
    <location>
        <begin position="81"/>
        <end position="101"/>
    </location>
</feature>
<protein>
    <submittedName>
        <fullName evidence="4">Class B sortase</fullName>
        <ecNumber evidence="4">3.4.22.71</ecNumber>
    </submittedName>
</protein>
<dbReference type="Pfam" id="PF04203">
    <property type="entry name" value="Sortase"/>
    <property type="match status" value="1"/>
</dbReference>
<dbReference type="EC" id="3.4.22.71" evidence="4"/>
<feature type="transmembrane region" description="Helical" evidence="3">
    <location>
        <begin position="133"/>
        <end position="155"/>
    </location>
</feature>
<dbReference type="Proteomes" id="UP001451571">
    <property type="component" value="Chromosome"/>
</dbReference>
<evidence type="ECO:0000313" key="4">
    <source>
        <dbReference type="EMBL" id="XAH72556.1"/>
    </source>
</evidence>
<dbReference type="InterPro" id="IPR023365">
    <property type="entry name" value="Sortase_dom-sf"/>
</dbReference>
<sequence>MAAERQTVSGRQFRTKADYEAALRDKKKIDIIRSKTDLKNPKEVFALYEQMRGGTYRFETAVGNDFDDEVYELVERYKRQENNGKGKSKNKKKRNKSHKAIKGGKKISLEDFDEDMRREIEDQLKAVEKRRKLTVMLCSLCAAACFGYFFVYYFFAERTGANYAQLAELKDSQALADLGERVIVVRGEQEAVELPDVLAKYKTLYNKNKKLIGWLKIDDTIIDYPVMQTSNNEYYLTYNFNQEYDKNGSIFMDYQCEAFPRSQNLILYGHHMKSGKMFGDLEKYVKESYYKEHSVIQFDTIYEKGTYQIMYVFRAKVLKENDVSFKYYQFINANSVEEFNSYMKEMAEMSLYDTGVTAEYGDELLTLSTCDNSQTDGRFAVVAKRIQ</sequence>